<evidence type="ECO:0000313" key="3">
    <source>
        <dbReference type="Proteomes" id="UP000000763"/>
    </source>
</evidence>
<reference evidence="3" key="2">
    <citation type="journal article" date="2008" name="Nucleic Acids Res.">
        <title>The rice annotation project database (RAP-DB): 2008 update.</title>
        <authorList>
            <consortium name="The rice annotation project (RAP)"/>
        </authorList>
    </citation>
    <scope>GENOME REANNOTATION</scope>
    <source>
        <strain evidence="3">cv. Nipponbare</strain>
    </source>
</reference>
<organism evidence="2 3">
    <name type="scientific">Oryza sativa subsp. japonica</name>
    <name type="common">Rice</name>
    <dbReference type="NCBI Taxonomy" id="39947"/>
    <lineage>
        <taxon>Eukaryota</taxon>
        <taxon>Viridiplantae</taxon>
        <taxon>Streptophyta</taxon>
        <taxon>Embryophyta</taxon>
        <taxon>Tracheophyta</taxon>
        <taxon>Spermatophyta</taxon>
        <taxon>Magnoliopsida</taxon>
        <taxon>Liliopsida</taxon>
        <taxon>Poales</taxon>
        <taxon>Poaceae</taxon>
        <taxon>BOP clade</taxon>
        <taxon>Oryzoideae</taxon>
        <taxon>Oryzeae</taxon>
        <taxon>Oryzinae</taxon>
        <taxon>Oryza</taxon>
        <taxon>Oryza sativa</taxon>
    </lineage>
</organism>
<accession>C7J201</accession>
<sequence>WRADAGGQGHIPSPAGGGGRGAPTGRQEHTPPAPHLQFRRPRLVDGVQRTSPHRSVTHFVTGEGGRRRTASSSGERCTVSCVREVFAKMPPRLCGSVL</sequence>
<gene>
    <name evidence="2" type="ordered locus">Os04g0677033</name>
</gene>
<dbReference type="EMBL" id="AP008210">
    <property type="protein sequence ID" value="BAH92872.1"/>
    <property type="molecule type" value="Genomic_DNA"/>
</dbReference>
<dbReference type="KEGG" id="dosa:Os04g0677033"/>
<feature type="non-terminal residue" evidence="2">
    <location>
        <position position="1"/>
    </location>
</feature>
<protein>
    <submittedName>
        <fullName evidence="2">Os04g0677033 protein</fullName>
    </submittedName>
</protein>
<feature type="region of interest" description="Disordered" evidence="1">
    <location>
        <begin position="1"/>
        <end position="74"/>
    </location>
</feature>
<evidence type="ECO:0000256" key="1">
    <source>
        <dbReference type="SAM" id="MobiDB-lite"/>
    </source>
</evidence>
<reference evidence="2 3" key="1">
    <citation type="journal article" date="2005" name="Nature">
        <title>The map-based sequence of the rice genome.</title>
        <authorList>
            <consortium name="International rice genome sequencing project (IRGSP)"/>
            <person name="Matsumoto T."/>
            <person name="Wu J."/>
            <person name="Kanamori H."/>
            <person name="Katayose Y."/>
            <person name="Fujisawa M."/>
            <person name="Namiki N."/>
            <person name="Mizuno H."/>
            <person name="Yamamoto K."/>
            <person name="Antonio B.A."/>
            <person name="Baba T."/>
            <person name="Sakata K."/>
            <person name="Nagamura Y."/>
            <person name="Aoki H."/>
            <person name="Arikawa K."/>
            <person name="Arita K."/>
            <person name="Bito T."/>
            <person name="Chiden Y."/>
            <person name="Fujitsuka N."/>
            <person name="Fukunaka R."/>
            <person name="Hamada M."/>
            <person name="Harada C."/>
            <person name="Hayashi A."/>
            <person name="Hijishita S."/>
            <person name="Honda M."/>
            <person name="Hosokawa S."/>
            <person name="Ichikawa Y."/>
            <person name="Idonuma A."/>
            <person name="Iijima M."/>
            <person name="Ikeda M."/>
            <person name="Ikeno M."/>
            <person name="Ito K."/>
            <person name="Ito S."/>
            <person name="Ito T."/>
            <person name="Ito Y."/>
            <person name="Ito Y."/>
            <person name="Iwabuchi A."/>
            <person name="Kamiya K."/>
            <person name="Karasawa W."/>
            <person name="Kurita K."/>
            <person name="Katagiri S."/>
            <person name="Kikuta A."/>
            <person name="Kobayashi H."/>
            <person name="Kobayashi N."/>
            <person name="Machita K."/>
            <person name="Maehara T."/>
            <person name="Masukawa M."/>
            <person name="Mizubayashi T."/>
            <person name="Mukai Y."/>
            <person name="Nagasaki H."/>
            <person name="Nagata Y."/>
            <person name="Naito S."/>
            <person name="Nakashima M."/>
            <person name="Nakama Y."/>
            <person name="Nakamichi Y."/>
            <person name="Nakamura M."/>
            <person name="Meguro A."/>
            <person name="Negishi M."/>
            <person name="Ohta I."/>
            <person name="Ohta T."/>
            <person name="Okamoto M."/>
            <person name="Ono N."/>
            <person name="Saji S."/>
            <person name="Sakaguchi M."/>
            <person name="Sakai K."/>
            <person name="Shibata M."/>
            <person name="Shimokawa T."/>
            <person name="Song J."/>
            <person name="Takazaki Y."/>
            <person name="Terasawa K."/>
            <person name="Tsugane M."/>
            <person name="Tsuji K."/>
            <person name="Ueda S."/>
            <person name="Waki K."/>
            <person name="Yamagata H."/>
            <person name="Yamamoto M."/>
            <person name="Yamamoto S."/>
            <person name="Yamane H."/>
            <person name="Yoshiki S."/>
            <person name="Yoshihara R."/>
            <person name="Yukawa K."/>
            <person name="Zhong H."/>
            <person name="Yano M."/>
            <person name="Yuan Q."/>
            <person name="Ouyang S."/>
            <person name="Liu J."/>
            <person name="Jones K.M."/>
            <person name="Gansberger K."/>
            <person name="Moffat K."/>
            <person name="Hill J."/>
            <person name="Bera J."/>
            <person name="Fadrosh D."/>
            <person name="Jin S."/>
            <person name="Johri S."/>
            <person name="Kim M."/>
            <person name="Overton L."/>
            <person name="Reardon M."/>
            <person name="Tsitrin T."/>
            <person name="Vuong H."/>
            <person name="Weaver B."/>
            <person name="Ciecko A."/>
            <person name="Tallon L."/>
            <person name="Jackson J."/>
            <person name="Pai G."/>
            <person name="Aken S.V."/>
            <person name="Utterback T."/>
            <person name="Reidmuller S."/>
            <person name="Feldblyum T."/>
            <person name="Hsiao J."/>
            <person name="Zismann V."/>
            <person name="Iobst S."/>
            <person name="de Vazeille A.R."/>
            <person name="Buell C.R."/>
            <person name="Ying K."/>
            <person name="Li Y."/>
            <person name="Lu T."/>
            <person name="Huang Y."/>
            <person name="Zhao Q."/>
            <person name="Feng Q."/>
            <person name="Zhang L."/>
            <person name="Zhu J."/>
            <person name="Weng Q."/>
            <person name="Mu J."/>
            <person name="Lu Y."/>
            <person name="Fan D."/>
            <person name="Liu Y."/>
            <person name="Guan J."/>
            <person name="Zhang Y."/>
            <person name="Yu S."/>
            <person name="Liu X."/>
            <person name="Zhang Y."/>
            <person name="Hong G."/>
            <person name="Han B."/>
            <person name="Choisne N."/>
            <person name="Demange N."/>
            <person name="Orjeda G."/>
            <person name="Samain S."/>
            <person name="Cattolico L."/>
            <person name="Pelletier E."/>
            <person name="Couloux A."/>
            <person name="Segurens B."/>
            <person name="Wincker P."/>
            <person name="D'Hont A."/>
            <person name="Scarpelli C."/>
            <person name="Weissenbach J."/>
            <person name="Salanoubat M."/>
            <person name="Quetier F."/>
            <person name="Yu Y."/>
            <person name="Kim H.R."/>
            <person name="Rambo T."/>
            <person name="Currie J."/>
            <person name="Collura K."/>
            <person name="Luo M."/>
            <person name="Yang T."/>
            <person name="Ammiraju J.S.S."/>
            <person name="Engler F."/>
            <person name="Soderlund C."/>
            <person name="Wing R.A."/>
            <person name="Palmer L.E."/>
            <person name="de la Bastide M."/>
            <person name="Spiegel L."/>
            <person name="Nascimento L."/>
            <person name="Zutavern T."/>
            <person name="O'Shaughnessy A."/>
            <person name="Dike S."/>
            <person name="Dedhia N."/>
            <person name="Preston R."/>
            <person name="Balija V."/>
            <person name="McCombie W.R."/>
            <person name="Chow T."/>
            <person name="Chen H."/>
            <person name="Chung M."/>
            <person name="Chen C."/>
            <person name="Shaw J."/>
            <person name="Wu H."/>
            <person name="Hsiao K."/>
            <person name="Chao Y."/>
            <person name="Chu M."/>
            <person name="Cheng C."/>
            <person name="Hour A."/>
            <person name="Lee P."/>
            <person name="Lin S."/>
            <person name="Lin Y."/>
            <person name="Liou J."/>
            <person name="Liu S."/>
            <person name="Hsing Y."/>
            <person name="Raghuvanshi S."/>
            <person name="Mohanty A."/>
            <person name="Bharti A.K."/>
            <person name="Gaur A."/>
            <person name="Gupta V."/>
            <person name="Kumar D."/>
            <person name="Ravi V."/>
            <person name="Vij S."/>
            <person name="Kapur A."/>
            <person name="Khurana P."/>
            <person name="Khurana P."/>
            <person name="Khurana J.P."/>
            <person name="Tyagi A.K."/>
            <person name="Gaikwad K."/>
            <person name="Singh A."/>
            <person name="Dalal V."/>
            <person name="Srivastava S."/>
            <person name="Dixit A."/>
            <person name="Pal A.K."/>
            <person name="Ghazi I.A."/>
            <person name="Yadav M."/>
            <person name="Pandit A."/>
            <person name="Bhargava A."/>
            <person name="Sureshbabu K."/>
            <person name="Batra K."/>
            <person name="Sharma T.R."/>
            <person name="Mohapatra T."/>
            <person name="Singh N.K."/>
            <person name="Messing J."/>
            <person name="Nelson A.B."/>
            <person name="Fuks G."/>
            <person name="Kavchok S."/>
            <person name="Keizer G."/>
            <person name="Linton E."/>
            <person name="Llaca V."/>
            <person name="Song R."/>
            <person name="Tanyolac B."/>
            <person name="Young S."/>
            <person name="Ho-Il K."/>
            <person name="Hahn J.H."/>
            <person name="Sangsakoo G."/>
            <person name="Vanavichit A."/>
            <person name="de Mattos Luiz.A.T."/>
            <person name="Zimmer P.D."/>
            <person name="Malone G."/>
            <person name="Dellagostin O."/>
            <person name="de Oliveira A.C."/>
            <person name="Bevan M."/>
            <person name="Bancroft I."/>
            <person name="Minx P."/>
            <person name="Cordum H."/>
            <person name="Wilson R."/>
            <person name="Cheng Z."/>
            <person name="Jin W."/>
            <person name="Jiang J."/>
            <person name="Leong S.A."/>
            <person name="Iwama H."/>
            <person name="Gojobori T."/>
            <person name="Itoh T."/>
            <person name="Niimura Y."/>
            <person name="Fujii Y."/>
            <person name="Habara T."/>
            <person name="Sakai H."/>
            <person name="Sato Y."/>
            <person name="Wilson G."/>
            <person name="Kumar K."/>
            <person name="McCouch S."/>
            <person name="Juretic N."/>
            <person name="Hoen D."/>
            <person name="Wright S."/>
            <person name="Bruskiewich R."/>
            <person name="Bureau T."/>
            <person name="Miyao A."/>
            <person name="Hirochika H."/>
            <person name="Nishikawa T."/>
            <person name="Kadowaki K."/>
            <person name="Sugiura M."/>
            <person name="Burr B."/>
            <person name="Sasaki T."/>
        </authorList>
    </citation>
    <scope>NUCLEOTIDE SEQUENCE [LARGE SCALE GENOMIC DNA]</scope>
    <source>
        <strain evidence="3">cv. Nipponbare</strain>
    </source>
</reference>
<dbReference type="AlphaFoldDB" id="C7J201"/>
<dbReference type="Proteomes" id="UP000000763">
    <property type="component" value="Chromosome 4"/>
</dbReference>
<name>C7J201_ORYSJ</name>
<proteinExistence type="predicted"/>
<evidence type="ECO:0000313" key="2">
    <source>
        <dbReference type="EMBL" id="BAH92872.1"/>
    </source>
</evidence>